<evidence type="ECO:0000313" key="2">
    <source>
        <dbReference type="Proteomes" id="UP000032247"/>
    </source>
</evidence>
<accession>A0A0D1IPI5</accession>
<evidence type="ECO:0000313" key="1">
    <source>
        <dbReference type="EMBL" id="KIU11253.1"/>
    </source>
</evidence>
<dbReference type="EMBL" id="JXBC01000003">
    <property type="protein sequence ID" value="KIU11253.1"/>
    <property type="molecule type" value="Genomic_DNA"/>
</dbReference>
<organism evidence="1 2">
    <name type="scientific">Bacillus subtilis</name>
    <dbReference type="NCBI Taxonomy" id="1423"/>
    <lineage>
        <taxon>Bacteria</taxon>
        <taxon>Bacillati</taxon>
        <taxon>Bacillota</taxon>
        <taxon>Bacilli</taxon>
        <taxon>Bacillales</taxon>
        <taxon>Bacillaceae</taxon>
        <taxon>Bacillus</taxon>
    </lineage>
</organism>
<dbReference type="Proteomes" id="UP000032247">
    <property type="component" value="Unassembled WGS sequence"/>
</dbReference>
<sequence>MRERSKEALSFFHKCGSHQYRSIQQYEKPGSPFRSGLNANWKLTGFCPKI</sequence>
<reference evidence="1 2" key="1">
    <citation type="submission" date="2014-12" db="EMBL/GenBank/DDBJ databases">
        <title>Comparative genome analysis of Bacillus coagulans HM-08, Clostridium butyricum HM-68, Bacillus subtilis HM-66 and Bacillus licheniformis BL-09.</title>
        <authorList>
            <person name="Zhang H."/>
        </authorList>
    </citation>
    <scope>NUCLEOTIDE SEQUENCE [LARGE SCALE GENOMIC DNA]</scope>
    <source>
        <strain evidence="1 2">HM-66</strain>
    </source>
</reference>
<comment type="caution">
    <text evidence="1">The sequence shown here is derived from an EMBL/GenBank/DDBJ whole genome shotgun (WGS) entry which is preliminary data.</text>
</comment>
<gene>
    <name evidence="1" type="ORF">SC09_Contig24orf00166</name>
</gene>
<proteinExistence type="predicted"/>
<name>A0A0D1IPI5_BACIU</name>
<dbReference type="PATRIC" id="fig|1423.173.peg.1901"/>
<dbReference type="AlphaFoldDB" id="A0A0D1IPI5"/>
<protein>
    <submittedName>
        <fullName evidence="1">Uncharacterized protein</fullName>
    </submittedName>
</protein>